<dbReference type="CDD" id="cd01998">
    <property type="entry name" value="MnmA_TRMU-like"/>
    <property type="match status" value="1"/>
</dbReference>
<comment type="similarity">
    <text evidence="9">Belongs to the MnmA/TRMU family.</text>
</comment>
<feature type="site" description="Interaction with tRNA" evidence="9">
    <location>
        <position position="335"/>
    </location>
</feature>
<dbReference type="PANTHER" id="PTHR11933">
    <property type="entry name" value="TRNA 5-METHYLAMINOMETHYL-2-THIOURIDYLATE -METHYLTRANSFERASE"/>
    <property type="match status" value="1"/>
</dbReference>
<evidence type="ECO:0000256" key="1">
    <source>
        <dbReference type="ARBA" id="ARBA00022555"/>
    </source>
</evidence>
<evidence type="ECO:0000259" key="11">
    <source>
        <dbReference type="Pfam" id="PF20259"/>
    </source>
</evidence>
<dbReference type="Pfam" id="PF03054">
    <property type="entry name" value="tRNA_Me_trans"/>
    <property type="match status" value="1"/>
</dbReference>
<dbReference type="Proteomes" id="UP000295184">
    <property type="component" value="Unassembled WGS sequence"/>
</dbReference>
<dbReference type="Gene3D" id="2.30.30.280">
    <property type="entry name" value="Adenine nucleotide alpha hydrolases-like domains"/>
    <property type="match status" value="1"/>
</dbReference>
<keyword evidence="7 9" id="KW-1015">Disulfide bond</keyword>
<feature type="binding site" evidence="9">
    <location>
        <position position="130"/>
    </location>
    <ligand>
        <name>ATP</name>
        <dbReference type="ChEBI" id="CHEBI:30616"/>
    </ligand>
</feature>
<keyword evidence="2 9" id="KW-0808">Transferase</keyword>
<feature type="binding site" evidence="9">
    <location>
        <begin position="23"/>
        <end position="30"/>
    </location>
    <ligand>
        <name>ATP</name>
        <dbReference type="ChEBI" id="CHEBI:30616"/>
    </ligand>
</feature>
<proteinExistence type="inferred from homology"/>
<dbReference type="GO" id="GO:0002143">
    <property type="term" value="P:tRNA wobble position uridine thiolation"/>
    <property type="evidence" value="ECO:0007669"/>
    <property type="project" value="TreeGrafter"/>
</dbReference>
<keyword evidence="1 9" id="KW-0820">tRNA-binding</keyword>
<evidence type="ECO:0000256" key="5">
    <source>
        <dbReference type="ARBA" id="ARBA00022840"/>
    </source>
</evidence>
<evidence type="ECO:0000313" key="12">
    <source>
        <dbReference type="EMBL" id="TCL55529.1"/>
    </source>
</evidence>
<dbReference type="PANTHER" id="PTHR11933:SF5">
    <property type="entry name" value="MITOCHONDRIAL TRNA-SPECIFIC 2-THIOURIDYLASE 1"/>
    <property type="match status" value="1"/>
</dbReference>
<dbReference type="STRING" id="1650663.GCA_001486665_03585"/>
<comment type="caution">
    <text evidence="9">Lacks conserved residue(s) required for the propagation of feature annotation.</text>
</comment>
<evidence type="ECO:0000259" key="10">
    <source>
        <dbReference type="Pfam" id="PF20258"/>
    </source>
</evidence>
<dbReference type="NCBIfam" id="TIGR00420">
    <property type="entry name" value="trmU"/>
    <property type="match status" value="1"/>
</dbReference>
<dbReference type="Gene3D" id="3.40.50.620">
    <property type="entry name" value="HUPs"/>
    <property type="match status" value="1"/>
</dbReference>
<keyword evidence="3 9" id="KW-0819">tRNA processing</keyword>
<evidence type="ECO:0000256" key="6">
    <source>
        <dbReference type="ARBA" id="ARBA00022884"/>
    </source>
</evidence>
<protein>
    <recommendedName>
        <fullName evidence="9">tRNA-specific 2-thiouridylase MnmA</fullName>
        <ecNumber evidence="9">2.8.1.13</ecNumber>
    </recommendedName>
</protein>
<dbReference type="Pfam" id="PF20258">
    <property type="entry name" value="tRNA_Me_trans_C"/>
    <property type="match status" value="1"/>
</dbReference>
<evidence type="ECO:0000256" key="9">
    <source>
        <dbReference type="HAMAP-Rule" id="MF_00144"/>
    </source>
</evidence>
<feature type="active site" description="Cysteine persulfide intermediate" evidence="9">
    <location>
        <position position="203"/>
    </location>
</feature>
<reference evidence="12 13" key="1">
    <citation type="submission" date="2019-03" db="EMBL/GenBank/DDBJ databases">
        <title>Genomic Encyclopedia of Type Strains, Phase IV (KMG-IV): sequencing the most valuable type-strain genomes for metagenomic binning, comparative biology and taxonomic classification.</title>
        <authorList>
            <person name="Goeker M."/>
        </authorList>
    </citation>
    <scope>NUCLEOTIDE SEQUENCE [LARGE SCALE GENOMIC DNA]</scope>
    <source>
        <strain evidence="12 13">DSM 100451</strain>
    </source>
</reference>
<feature type="site" description="Interaction with tRNA" evidence="9">
    <location>
        <position position="131"/>
    </location>
</feature>
<dbReference type="InterPro" id="IPR014729">
    <property type="entry name" value="Rossmann-like_a/b/a_fold"/>
</dbReference>
<feature type="binding site" evidence="9">
    <location>
        <position position="49"/>
    </location>
    <ligand>
        <name>ATP</name>
        <dbReference type="ChEBI" id="CHEBI:30616"/>
    </ligand>
</feature>
<feature type="domain" description="tRNA-specific 2-thiouridylase MnmA-like C-terminal" evidence="10">
    <location>
        <begin position="299"/>
        <end position="351"/>
    </location>
</feature>
<comment type="caution">
    <text evidence="12">The sequence shown here is derived from an EMBL/GenBank/DDBJ whole genome shotgun (WGS) entry which is preliminary data.</text>
</comment>
<evidence type="ECO:0000256" key="7">
    <source>
        <dbReference type="ARBA" id="ARBA00023157"/>
    </source>
</evidence>
<keyword evidence="5 9" id="KW-0067">ATP-binding</keyword>
<dbReference type="InterPro" id="IPR046885">
    <property type="entry name" value="MnmA-like_C"/>
</dbReference>
<dbReference type="NCBIfam" id="NF001138">
    <property type="entry name" value="PRK00143.1"/>
    <property type="match status" value="1"/>
</dbReference>
<dbReference type="Pfam" id="PF20259">
    <property type="entry name" value="tRNA_Me_trans_M"/>
    <property type="match status" value="1"/>
</dbReference>
<dbReference type="InterPro" id="IPR046884">
    <property type="entry name" value="MnmA-like_central"/>
</dbReference>
<dbReference type="InterPro" id="IPR004506">
    <property type="entry name" value="MnmA-like"/>
</dbReference>
<feature type="active site" description="Nucleophile" evidence="9">
    <location>
        <position position="106"/>
    </location>
</feature>
<dbReference type="EMBL" id="SLUM01000016">
    <property type="protein sequence ID" value="TCL55529.1"/>
    <property type="molecule type" value="Genomic_DNA"/>
</dbReference>
<accession>A0A4R1QP09</accession>
<sequence length="356" mass="38080">MSDILFPGNDFSTFEKQDKVLVGVSGGVDSAVCVHILREQGFAVTGAVIRFSPAHDKAVEEARKAAAALGIPLEVIEAGEEFERQVVEPFCQAYCAGRTPNPCVLCNPTVKFKLLAARADELGIPFIATGHYARVEQTAAGQYHIAQPASVARDQSYMLYRLGQDILARLCLPLGEFEKEDIRQIARDLGLPCADSPDSMEICFIPDGDYAAFIRGRGLADKAGRFIAPDGQDLGPHKGVMHYTLGQRKGLGLALGKPAFVKAIRENGDVELGWAGEEFFSGMTLRDVCCAAGGELPAGDYLVKIRSASKPVSCHYDGKGAVRFEEPARAPAPGQSAVFYGGGLVLGGGFIDQILE</sequence>
<dbReference type="SUPFAM" id="SSF52402">
    <property type="entry name" value="Adenine nucleotide alpha hydrolases-like"/>
    <property type="match status" value="1"/>
</dbReference>
<comment type="subcellular location">
    <subcellularLocation>
        <location evidence="9">Cytoplasm</location>
    </subcellularLocation>
</comment>
<evidence type="ECO:0000256" key="4">
    <source>
        <dbReference type="ARBA" id="ARBA00022741"/>
    </source>
</evidence>
<keyword evidence="6 9" id="KW-0694">RNA-binding</keyword>
<dbReference type="AlphaFoldDB" id="A0A4R1QP09"/>
<feature type="domain" description="tRNA-specific 2-thiouridylase MnmA-like central" evidence="11">
    <location>
        <begin position="219"/>
        <end position="264"/>
    </location>
</feature>
<dbReference type="GO" id="GO:0103016">
    <property type="term" value="F:tRNA-uridine 2-sulfurtransferase activity"/>
    <property type="evidence" value="ECO:0007669"/>
    <property type="project" value="UniProtKB-EC"/>
</dbReference>
<dbReference type="Gene3D" id="2.40.30.10">
    <property type="entry name" value="Translation factors"/>
    <property type="match status" value="1"/>
</dbReference>
<evidence type="ECO:0000313" key="13">
    <source>
        <dbReference type="Proteomes" id="UP000295184"/>
    </source>
</evidence>
<name>A0A4R1QP09_9FIRM</name>
<evidence type="ECO:0000256" key="3">
    <source>
        <dbReference type="ARBA" id="ARBA00022694"/>
    </source>
</evidence>
<dbReference type="EC" id="2.8.1.13" evidence="9"/>
<keyword evidence="9" id="KW-0963">Cytoplasm</keyword>
<evidence type="ECO:0000256" key="2">
    <source>
        <dbReference type="ARBA" id="ARBA00022679"/>
    </source>
</evidence>
<gene>
    <name evidence="9" type="primary">mnmA</name>
    <name evidence="12" type="ORF">EDD77_11643</name>
</gene>
<dbReference type="InterPro" id="IPR023382">
    <property type="entry name" value="MnmA-like_central_sf"/>
</dbReference>
<dbReference type="OrthoDB" id="9800696at2"/>
<comment type="function">
    <text evidence="9">Catalyzes the 2-thiolation of uridine at the wobble position (U34) of tRNA, leading to the formation of s(2)U34.</text>
</comment>
<dbReference type="GO" id="GO:0005737">
    <property type="term" value="C:cytoplasm"/>
    <property type="evidence" value="ECO:0007669"/>
    <property type="project" value="UniProtKB-SubCell"/>
</dbReference>
<organism evidence="12 13">
    <name type="scientific">Allofournierella massiliensis</name>
    <dbReference type="NCBI Taxonomy" id="1650663"/>
    <lineage>
        <taxon>Bacteria</taxon>
        <taxon>Bacillati</taxon>
        <taxon>Bacillota</taxon>
        <taxon>Clostridia</taxon>
        <taxon>Eubacteriales</taxon>
        <taxon>Oscillospiraceae</taxon>
        <taxon>Allofournierella</taxon>
    </lineage>
</organism>
<dbReference type="RefSeq" id="WP_058967169.1">
    <property type="nucleotide sequence ID" value="NZ_CABKVM010000019.1"/>
</dbReference>
<comment type="catalytic activity">
    <reaction evidence="8 9">
        <text>S-sulfanyl-L-cysteinyl-[protein] + uridine(34) in tRNA + AH2 + ATP = 2-thiouridine(34) in tRNA + L-cysteinyl-[protein] + A + AMP + diphosphate + H(+)</text>
        <dbReference type="Rhea" id="RHEA:47032"/>
        <dbReference type="Rhea" id="RHEA-COMP:10131"/>
        <dbReference type="Rhea" id="RHEA-COMP:11726"/>
        <dbReference type="Rhea" id="RHEA-COMP:11727"/>
        <dbReference type="Rhea" id="RHEA-COMP:11728"/>
        <dbReference type="ChEBI" id="CHEBI:13193"/>
        <dbReference type="ChEBI" id="CHEBI:15378"/>
        <dbReference type="ChEBI" id="CHEBI:17499"/>
        <dbReference type="ChEBI" id="CHEBI:29950"/>
        <dbReference type="ChEBI" id="CHEBI:30616"/>
        <dbReference type="ChEBI" id="CHEBI:33019"/>
        <dbReference type="ChEBI" id="CHEBI:61963"/>
        <dbReference type="ChEBI" id="CHEBI:65315"/>
        <dbReference type="ChEBI" id="CHEBI:87170"/>
        <dbReference type="ChEBI" id="CHEBI:456215"/>
        <dbReference type="EC" id="2.8.1.13"/>
    </reaction>
</comment>
<feature type="region of interest" description="Interaction with tRNA" evidence="9">
    <location>
        <begin position="153"/>
        <end position="155"/>
    </location>
</feature>
<feature type="disulfide bond" description="Alternate" evidence="9">
    <location>
        <begin position="106"/>
        <end position="203"/>
    </location>
</feature>
<evidence type="ECO:0000256" key="8">
    <source>
        <dbReference type="ARBA" id="ARBA00051542"/>
    </source>
</evidence>
<dbReference type="GO" id="GO:0000049">
    <property type="term" value="F:tRNA binding"/>
    <property type="evidence" value="ECO:0007669"/>
    <property type="project" value="UniProtKB-KW"/>
</dbReference>
<dbReference type="GO" id="GO:0005524">
    <property type="term" value="F:ATP binding"/>
    <property type="evidence" value="ECO:0007669"/>
    <property type="project" value="UniProtKB-KW"/>
</dbReference>
<keyword evidence="4 9" id="KW-0547">Nucleotide-binding</keyword>
<dbReference type="HAMAP" id="MF_00144">
    <property type="entry name" value="tRNA_thiouridyl_MnmA"/>
    <property type="match status" value="1"/>
</dbReference>